<dbReference type="EMBL" id="JAVRET010000100">
    <property type="protein sequence ID" value="MDT0412904.1"/>
    <property type="molecule type" value="Genomic_DNA"/>
</dbReference>
<dbReference type="SUPFAM" id="SSF55729">
    <property type="entry name" value="Acyl-CoA N-acyltransferases (Nat)"/>
    <property type="match status" value="1"/>
</dbReference>
<evidence type="ECO:0000313" key="5">
    <source>
        <dbReference type="Proteomes" id="UP001183610"/>
    </source>
</evidence>
<dbReference type="Proteomes" id="UP001183610">
    <property type="component" value="Unassembled WGS sequence"/>
</dbReference>
<keyword evidence="5" id="KW-1185">Reference proteome</keyword>
<name>A0ABD5ECM8_9ACTN</name>
<organism evidence="3 4">
    <name type="scientific">Streptomyces evansiae</name>
    <dbReference type="NCBI Taxonomy" id="3075535"/>
    <lineage>
        <taxon>Bacteria</taxon>
        <taxon>Bacillati</taxon>
        <taxon>Actinomycetota</taxon>
        <taxon>Actinomycetes</taxon>
        <taxon>Kitasatosporales</taxon>
        <taxon>Streptomycetaceae</taxon>
        <taxon>Streptomyces</taxon>
    </lineage>
</organism>
<dbReference type="Gene3D" id="3.40.630.30">
    <property type="match status" value="1"/>
</dbReference>
<evidence type="ECO:0000259" key="1">
    <source>
        <dbReference type="PROSITE" id="PS51186"/>
    </source>
</evidence>
<dbReference type="AlphaFoldDB" id="A0ABD5ECM8"/>
<dbReference type="PROSITE" id="PS51186">
    <property type="entry name" value="GNAT"/>
    <property type="match status" value="1"/>
</dbReference>
<protein>
    <submittedName>
        <fullName evidence="3">GNAT family N-acetyltransferase</fullName>
    </submittedName>
</protein>
<dbReference type="PANTHER" id="PTHR43441:SF6">
    <property type="entry name" value="N-ACETYLTRANSFERASE DOMAIN-CONTAINING PROTEIN"/>
    <property type="match status" value="1"/>
</dbReference>
<reference evidence="3" key="2">
    <citation type="submission" date="2024-03" db="EMBL/GenBank/DDBJ databases">
        <title>30 novel species of actinomycetes from the DSMZ collection.</title>
        <authorList>
            <person name="Nouioui I."/>
        </authorList>
    </citation>
    <scope>NUCLEOTIDE SEQUENCE</scope>
    <source>
        <strain evidence="2 5">DSM 41979</strain>
        <strain evidence="3">DSM 41982</strain>
    </source>
</reference>
<comment type="caution">
    <text evidence="3">The sequence shown here is derived from an EMBL/GenBank/DDBJ whole genome shotgun (WGS) entry which is preliminary data.</text>
</comment>
<dbReference type="PANTHER" id="PTHR43441">
    <property type="entry name" value="RIBOSOMAL-PROTEIN-SERINE ACETYLTRANSFERASE"/>
    <property type="match status" value="1"/>
</dbReference>
<dbReference type="EMBL" id="JAVRER010000067">
    <property type="protein sequence ID" value="MDT0419214.1"/>
    <property type="molecule type" value="Genomic_DNA"/>
</dbReference>
<proteinExistence type="predicted"/>
<gene>
    <name evidence="3" type="ORF">RM574_27415</name>
    <name evidence="2" type="ORF">RM698_28155</name>
</gene>
<accession>A0ABD5ECM8</accession>
<dbReference type="Proteomes" id="UP001183607">
    <property type="component" value="Unassembled WGS sequence"/>
</dbReference>
<dbReference type="InterPro" id="IPR000182">
    <property type="entry name" value="GNAT_dom"/>
</dbReference>
<evidence type="ECO:0000313" key="2">
    <source>
        <dbReference type="EMBL" id="MDT0412904.1"/>
    </source>
</evidence>
<reference evidence="4" key="1">
    <citation type="submission" date="2023-07" db="EMBL/GenBank/DDBJ databases">
        <title>30 novel species of actinomycetes from the DSMZ collection.</title>
        <authorList>
            <person name="Nouioui I."/>
        </authorList>
    </citation>
    <scope>NUCLEOTIDE SEQUENCE [LARGE SCALE GENOMIC DNA]</scope>
    <source>
        <strain evidence="4">DSM 41982</strain>
    </source>
</reference>
<dbReference type="InterPro" id="IPR051908">
    <property type="entry name" value="Ribosomal_N-acetyltransferase"/>
</dbReference>
<dbReference type="Pfam" id="PF13302">
    <property type="entry name" value="Acetyltransf_3"/>
    <property type="match status" value="1"/>
</dbReference>
<dbReference type="CDD" id="cd04301">
    <property type="entry name" value="NAT_SF"/>
    <property type="match status" value="1"/>
</dbReference>
<evidence type="ECO:0000313" key="3">
    <source>
        <dbReference type="EMBL" id="MDT0419214.1"/>
    </source>
</evidence>
<evidence type="ECO:0000313" key="4">
    <source>
        <dbReference type="Proteomes" id="UP001183607"/>
    </source>
</evidence>
<dbReference type="InterPro" id="IPR016181">
    <property type="entry name" value="Acyl_CoA_acyltransferase"/>
</dbReference>
<sequence>MAADLATRRLVLHPLTVAEAEQIAAGVPGVGPGAVPWGEGYPGHTSRVGALHYLEMLEKYGYPAEFPAYEIRRRADGAAVGGIGFHGPPDERGWVELGYDLVPAVRGQGFASEAVRGLLVFAREQGVCGVAADTDAGNVASQRVLLAAGFVFEREEDGVRYYGAGL</sequence>
<feature type="domain" description="N-acetyltransferase" evidence="1">
    <location>
        <begin position="10"/>
        <end position="166"/>
    </location>
</feature>